<sequence length="185" mass="20676">MDLKSNLKKEYSDKYKLELLKELGLDNIMSVPKVEKIVINTGLGEAKNNGSLIDAMVEDIANITGQSPVVTKAKTSVSNFKIREGMPIGVMVTLRGIKMWFFLEKLIHIVLPRVKDFRGVSPKSFDGNGNYNFGLKDQFVFPEIDSSKVTRPQGIQITISTSATNDDHARALLSKLQFPFVKQEN</sequence>
<dbReference type="GO" id="GO:1990904">
    <property type="term" value="C:ribonucleoprotein complex"/>
    <property type="evidence" value="ECO:0007669"/>
    <property type="project" value="UniProtKB-KW"/>
</dbReference>
<dbReference type="GO" id="GO:0005840">
    <property type="term" value="C:ribosome"/>
    <property type="evidence" value="ECO:0007669"/>
    <property type="project" value="UniProtKB-KW"/>
</dbReference>
<dbReference type="Pfam" id="PF00281">
    <property type="entry name" value="Ribosomal_L5"/>
    <property type="match status" value="1"/>
</dbReference>
<dbReference type="InterPro" id="IPR031309">
    <property type="entry name" value="Ribosomal_uL5_C"/>
</dbReference>
<comment type="subunit">
    <text evidence="5">Part of the 50S ribosomal subunit; part of the 5S rRNA/L5/L18/L25 subcomplex. Contacts the 5S rRNA and the P site tRNA. Forms a bridge to the 30S subunit in the 70S ribosome.</text>
</comment>
<feature type="domain" description="Large ribosomal subunit protein uL5 N-terminal" evidence="7">
    <location>
        <begin position="27"/>
        <end position="83"/>
    </location>
</feature>
<evidence type="ECO:0000313" key="9">
    <source>
        <dbReference type="EMBL" id="MCA9385821.1"/>
    </source>
</evidence>
<evidence type="ECO:0000256" key="6">
    <source>
        <dbReference type="RuleBase" id="RU003930"/>
    </source>
</evidence>
<dbReference type="PROSITE" id="PS00358">
    <property type="entry name" value="RIBOSOMAL_L5"/>
    <property type="match status" value="1"/>
</dbReference>
<dbReference type="InterPro" id="IPR022803">
    <property type="entry name" value="Ribosomal_uL5_dom_sf"/>
</dbReference>
<dbReference type="GO" id="GO:0003735">
    <property type="term" value="F:structural constituent of ribosome"/>
    <property type="evidence" value="ECO:0007669"/>
    <property type="project" value="InterPro"/>
</dbReference>
<comment type="similarity">
    <text evidence="1 5 6">Belongs to the universal ribosomal protein uL5 family.</text>
</comment>
<dbReference type="InterPro" id="IPR020929">
    <property type="entry name" value="Ribosomal_uL5_CS"/>
</dbReference>
<dbReference type="SUPFAM" id="SSF55282">
    <property type="entry name" value="RL5-like"/>
    <property type="match status" value="1"/>
</dbReference>
<dbReference type="InterPro" id="IPR031310">
    <property type="entry name" value="Ribosomal_uL5_N"/>
</dbReference>
<dbReference type="GO" id="GO:0000049">
    <property type="term" value="F:tRNA binding"/>
    <property type="evidence" value="ECO:0007669"/>
    <property type="project" value="UniProtKB-UniRule"/>
</dbReference>
<dbReference type="Proteomes" id="UP000754563">
    <property type="component" value="Unassembled WGS sequence"/>
</dbReference>
<organism evidence="9 10">
    <name type="scientific">Candidatus Dojkabacteria bacterium</name>
    <dbReference type="NCBI Taxonomy" id="2099670"/>
    <lineage>
        <taxon>Bacteria</taxon>
        <taxon>Candidatus Dojkabacteria</taxon>
    </lineage>
</organism>
<dbReference type="Pfam" id="PF00673">
    <property type="entry name" value="Ribosomal_L5_C"/>
    <property type="match status" value="1"/>
</dbReference>
<dbReference type="GO" id="GO:0006412">
    <property type="term" value="P:translation"/>
    <property type="evidence" value="ECO:0007669"/>
    <property type="project" value="UniProtKB-UniRule"/>
</dbReference>
<proteinExistence type="inferred from homology"/>
<keyword evidence="5" id="KW-0820">tRNA-binding</keyword>
<evidence type="ECO:0000259" key="8">
    <source>
        <dbReference type="Pfam" id="PF00673"/>
    </source>
</evidence>
<evidence type="ECO:0000256" key="4">
    <source>
        <dbReference type="ARBA" id="ARBA00035245"/>
    </source>
</evidence>
<accession>A0A955L962</accession>
<gene>
    <name evidence="5 9" type="primary">rplE</name>
    <name evidence="9" type="ORF">KC717_04180</name>
</gene>
<keyword evidence="3 5" id="KW-0687">Ribonucleoprotein</keyword>
<dbReference type="FunFam" id="3.30.1440.10:FF:000001">
    <property type="entry name" value="50S ribosomal protein L5"/>
    <property type="match status" value="1"/>
</dbReference>
<comment type="caution">
    <text evidence="9">The sequence shown here is derived from an EMBL/GenBank/DDBJ whole genome shotgun (WGS) entry which is preliminary data.</text>
</comment>
<dbReference type="AlphaFoldDB" id="A0A955L962"/>
<evidence type="ECO:0000256" key="5">
    <source>
        <dbReference type="HAMAP-Rule" id="MF_01333"/>
    </source>
</evidence>
<name>A0A955L962_9BACT</name>
<evidence type="ECO:0000256" key="1">
    <source>
        <dbReference type="ARBA" id="ARBA00008553"/>
    </source>
</evidence>
<dbReference type="NCBIfam" id="NF000585">
    <property type="entry name" value="PRK00010.1"/>
    <property type="match status" value="1"/>
</dbReference>
<feature type="domain" description="Large ribosomal subunit protein uL5 C-terminal" evidence="8">
    <location>
        <begin position="87"/>
        <end position="180"/>
    </location>
</feature>
<comment type="function">
    <text evidence="5">This is 1 of the proteins that bind and probably mediate the attachment of the 5S RNA into the large ribosomal subunit, where it forms part of the central protuberance. In the 70S ribosome it contacts protein S13 of the 30S subunit (bridge B1b), connecting the 2 subunits; this bridge is implicated in subunit movement. Contacts the P site tRNA; the 5S rRNA and some of its associated proteins might help stabilize positioning of ribosome-bound tRNAs.</text>
</comment>
<reference evidence="9" key="2">
    <citation type="journal article" date="2021" name="Microbiome">
        <title>Successional dynamics and alternative stable states in a saline activated sludge microbial community over 9 years.</title>
        <authorList>
            <person name="Wang Y."/>
            <person name="Ye J."/>
            <person name="Ju F."/>
            <person name="Liu L."/>
            <person name="Boyd J.A."/>
            <person name="Deng Y."/>
            <person name="Parks D.H."/>
            <person name="Jiang X."/>
            <person name="Yin X."/>
            <person name="Woodcroft B.J."/>
            <person name="Tyson G.W."/>
            <person name="Hugenholtz P."/>
            <person name="Polz M.F."/>
            <person name="Zhang T."/>
        </authorList>
    </citation>
    <scope>NUCLEOTIDE SEQUENCE</scope>
    <source>
        <strain evidence="9">HKST-UBA11</strain>
    </source>
</reference>
<protein>
    <recommendedName>
        <fullName evidence="4 5">Large ribosomal subunit protein uL5</fullName>
    </recommendedName>
</protein>
<dbReference type="InterPro" id="IPR020930">
    <property type="entry name" value="Ribosomal_uL5_bac-type"/>
</dbReference>
<reference evidence="9" key="1">
    <citation type="submission" date="2020-04" db="EMBL/GenBank/DDBJ databases">
        <authorList>
            <person name="Zhang T."/>
        </authorList>
    </citation>
    <scope>NUCLEOTIDE SEQUENCE</scope>
    <source>
        <strain evidence="9">HKST-UBA11</strain>
    </source>
</reference>
<dbReference type="EMBL" id="JAGQLH010000047">
    <property type="protein sequence ID" value="MCA9385821.1"/>
    <property type="molecule type" value="Genomic_DNA"/>
</dbReference>
<dbReference type="InterPro" id="IPR002132">
    <property type="entry name" value="Ribosomal_uL5"/>
</dbReference>
<dbReference type="Gene3D" id="3.30.1440.10">
    <property type="match status" value="1"/>
</dbReference>
<dbReference type="PANTHER" id="PTHR11994">
    <property type="entry name" value="60S RIBOSOMAL PROTEIN L11-RELATED"/>
    <property type="match status" value="1"/>
</dbReference>
<evidence type="ECO:0000259" key="7">
    <source>
        <dbReference type="Pfam" id="PF00281"/>
    </source>
</evidence>
<keyword evidence="5" id="KW-0694">RNA-binding</keyword>
<keyword evidence="2 5" id="KW-0689">Ribosomal protein</keyword>
<evidence type="ECO:0000313" key="10">
    <source>
        <dbReference type="Proteomes" id="UP000754563"/>
    </source>
</evidence>
<dbReference type="GO" id="GO:0019843">
    <property type="term" value="F:rRNA binding"/>
    <property type="evidence" value="ECO:0007669"/>
    <property type="project" value="UniProtKB-UniRule"/>
</dbReference>
<evidence type="ECO:0000256" key="3">
    <source>
        <dbReference type="ARBA" id="ARBA00023274"/>
    </source>
</evidence>
<evidence type="ECO:0000256" key="2">
    <source>
        <dbReference type="ARBA" id="ARBA00022980"/>
    </source>
</evidence>
<dbReference type="HAMAP" id="MF_01333_B">
    <property type="entry name" value="Ribosomal_uL5_B"/>
    <property type="match status" value="1"/>
</dbReference>
<keyword evidence="5" id="KW-0699">rRNA-binding</keyword>
<dbReference type="PIRSF" id="PIRSF002161">
    <property type="entry name" value="Ribosomal_L5"/>
    <property type="match status" value="1"/>
</dbReference>